<dbReference type="Gene3D" id="3.40.50.1110">
    <property type="entry name" value="SGNH hydrolase"/>
    <property type="match status" value="1"/>
</dbReference>
<protein>
    <submittedName>
        <fullName evidence="3">Putative secreted protein (Por secretion system target)</fullName>
    </submittedName>
</protein>
<proteinExistence type="predicted"/>
<dbReference type="NCBIfam" id="TIGR04183">
    <property type="entry name" value="Por_Secre_tail"/>
    <property type="match status" value="1"/>
</dbReference>
<organism evidence="3 4">
    <name type="scientific">Dyadobacter jiangsuensis</name>
    <dbReference type="NCBI Taxonomy" id="1591085"/>
    <lineage>
        <taxon>Bacteria</taxon>
        <taxon>Pseudomonadati</taxon>
        <taxon>Bacteroidota</taxon>
        <taxon>Cytophagia</taxon>
        <taxon>Cytophagales</taxon>
        <taxon>Spirosomataceae</taxon>
        <taxon>Dyadobacter</taxon>
    </lineage>
</organism>
<accession>A0A2P8FWU3</accession>
<dbReference type="OrthoDB" id="1488710at2"/>
<keyword evidence="1" id="KW-0732">Signal</keyword>
<evidence type="ECO:0000313" key="4">
    <source>
        <dbReference type="Proteomes" id="UP000241964"/>
    </source>
</evidence>
<dbReference type="Pfam" id="PF18962">
    <property type="entry name" value="Por_Secre_tail"/>
    <property type="match status" value="1"/>
</dbReference>
<dbReference type="Proteomes" id="UP000241964">
    <property type="component" value="Unassembled WGS sequence"/>
</dbReference>
<keyword evidence="4" id="KW-1185">Reference proteome</keyword>
<dbReference type="SUPFAM" id="SSF52266">
    <property type="entry name" value="SGNH hydrolase"/>
    <property type="match status" value="1"/>
</dbReference>
<feature type="chain" id="PRO_5015202352" evidence="1">
    <location>
        <begin position="21"/>
        <end position="572"/>
    </location>
</feature>
<dbReference type="InterPro" id="IPR026444">
    <property type="entry name" value="Secre_tail"/>
</dbReference>
<evidence type="ECO:0000256" key="1">
    <source>
        <dbReference type="SAM" id="SignalP"/>
    </source>
</evidence>
<reference evidence="3 4" key="1">
    <citation type="submission" date="2018-03" db="EMBL/GenBank/DDBJ databases">
        <title>Genomic Encyclopedia of Archaeal and Bacterial Type Strains, Phase II (KMG-II): from individual species to whole genera.</title>
        <authorList>
            <person name="Goeker M."/>
        </authorList>
    </citation>
    <scope>NUCLEOTIDE SEQUENCE [LARGE SCALE GENOMIC DNA]</scope>
    <source>
        <strain evidence="3 4">DSM 29057</strain>
    </source>
</reference>
<feature type="signal peptide" evidence="1">
    <location>
        <begin position="1"/>
        <end position="20"/>
    </location>
</feature>
<dbReference type="RefSeq" id="WP_106597352.1">
    <property type="nucleotide sequence ID" value="NZ_PYAS01000010.1"/>
</dbReference>
<dbReference type="InterPro" id="IPR036514">
    <property type="entry name" value="SGNH_hydro_sf"/>
</dbReference>
<comment type="caution">
    <text evidence="3">The sequence shown here is derived from an EMBL/GenBank/DDBJ whole genome shotgun (WGS) entry which is preliminary data.</text>
</comment>
<dbReference type="AlphaFoldDB" id="A0A2P8FWU3"/>
<feature type="domain" description="Secretion system C-terminal sorting" evidence="2">
    <location>
        <begin position="502"/>
        <end position="569"/>
    </location>
</feature>
<dbReference type="EMBL" id="PYAS01000010">
    <property type="protein sequence ID" value="PSL26193.1"/>
    <property type="molecule type" value="Genomic_DNA"/>
</dbReference>
<gene>
    <name evidence="3" type="ORF">CLV60_110172</name>
</gene>
<dbReference type="GO" id="GO:0016788">
    <property type="term" value="F:hydrolase activity, acting on ester bonds"/>
    <property type="evidence" value="ECO:0007669"/>
    <property type="project" value="UniProtKB-ARBA"/>
</dbReference>
<evidence type="ECO:0000313" key="3">
    <source>
        <dbReference type="EMBL" id="PSL26193.1"/>
    </source>
</evidence>
<name>A0A2P8FWU3_9BACT</name>
<sequence length="572" mass="62128">MRIKLYVFFVLVLAYSPVQAQLNVNFPPARMVFQRNQVGSANVFVTGTYTGNQIDHIEARLNPRAGEPGNAVGWTTIASNLANGAFGGFLTSPGGRFDLEVRGMNSANQQVGGAVTIEKVGVGEVFLIVGHSNASSAQGQMTGAASDLVNSIDPNTDVARRARYLDTGSPDDLPPLAPTHLCQTCGIAPMVWEPWFWSKLGDSLVKSLNVPILFYSAAFGGSNMGYFYKAAYDIPFSHGFIKYSIRMPYVNIRNAMNKYAPRTGLRAILSAHGINDLDTTGAGFYFRSQKVVEKSRNEANYQDLAWLVATACYNNGVNQEITDAQNALIVDDPNTFRGANLNAIGNEGRYDGLHFNELGQIMAAGLWRDAILDPAENVLGNAKPYMATAPPLPSPPLPVSLVGFNAKRSLNGFNELEWVTSLETNNDYFEIQKSTDAKVFTVIGNVKGAGDSKEMNRYHFTDESPGREITYYRLNQVDYDGTATLSRIVAAQNGHETAAPAVYPNPSEHVIEVATHDGSTVNGLKVIDISGNVLLEKKEGSTIDVSRLKGGAYIIEFKTGVGSIIREKITKL</sequence>
<evidence type="ECO:0000259" key="2">
    <source>
        <dbReference type="Pfam" id="PF18962"/>
    </source>
</evidence>